<dbReference type="GO" id="GO:0005525">
    <property type="term" value="F:GTP binding"/>
    <property type="evidence" value="ECO:0007669"/>
    <property type="project" value="InterPro"/>
</dbReference>
<name>A0AAN1PV15_VIBVL</name>
<evidence type="ECO:0000313" key="3">
    <source>
        <dbReference type="EMBL" id="AXX63275.1"/>
    </source>
</evidence>
<sequence>MSFARKSCVELGAVFEYSFKPLSYRRDVSLCEDFESSRVLGNLNSPLIIQIKIDKSIVMCLYCAKLQEVNMKKIFTRFGLAYLAFPALGILGFGFYAIFQQNLLLDFVIYLIATAIITSIALVIFEKKRIRASESRLGEAGEADLNGLEPSSNWSKVELDTWIEANQLIDTYLEKEPSIEGIKANTLSIVTLIANRCSNSRFNGEFAFTAPEFLIMLEEVSKKYREHLLENIPFVDSVKVSTLKTCYDHKDTANILWNIYRAYRVTTPTGLISELRGMITSEIYDKFNDDLRVHLLKVLYQEVATVAIDLYGKKYDSKLYTSVSETSKKDKESISKFKIEPIRVSVVGEISSGKSSIINGLLGKVMSEVSVLPTTDKFTAYQYKNNEVDFTLVDSQGIDGSENQFELTLKEISKSDIVIFAVKANKPSKNNDIELISRVHKYYEANPKKKKPVCIMAITHADMVKGNEDAALEYNKSVFESLSVIDEYCLVQSSETGYEELKSRFIAGCDQALHVQFNRRRFDTSTIESMKSEAKRLKNALVKSLKIVIK</sequence>
<feature type="transmembrane region" description="Helical" evidence="1">
    <location>
        <begin position="80"/>
        <end position="99"/>
    </location>
</feature>
<dbReference type="InterPro" id="IPR006073">
    <property type="entry name" value="GTP-bd"/>
</dbReference>
<evidence type="ECO:0000313" key="4">
    <source>
        <dbReference type="Proteomes" id="UP000263418"/>
    </source>
</evidence>
<dbReference type="GO" id="GO:0005737">
    <property type="term" value="C:cytoplasm"/>
    <property type="evidence" value="ECO:0007669"/>
    <property type="project" value="TreeGrafter"/>
</dbReference>
<dbReference type="GO" id="GO:0002098">
    <property type="term" value="P:tRNA wobble uridine modification"/>
    <property type="evidence" value="ECO:0007669"/>
    <property type="project" value="TreeGrafter"/>
</dbReference>
<keyword evidence="1" id="KW-0472">Membrane</keyword>
<dbReference type="PANTHER" id="PTHR42714:SF6">
    <property type="entry name" value="TRANSLATION INITIATION FACTOR IF-2"/>
    <property type="match status" value="1"/>
</dbReference>
<dbReference type="GO" id="GO:0030488">
    <property type="term" value="P:tRNA methylation"/>
    <property type="evidence" value="ECO:0007669"/>
    <property type="project" value="TreeGrafter"/>
</dbReference>
<evidence type="ECO:0000259" key="2">
    <source>
        <dbReference type="Pfam" id="PF01926"/>
    </source>
</evidence>
<dbReference type="PANTHER" id="PTHR42714">
    <property type="entry name" value="TRNA MODIFICATION GTPASE GTPBP3"/>
    <property type="match status" value="1"/>
</dbReference>
<accession>A0AAN1PV15</accession>
<protein>
    <recommendedName>
        <fullName evidence="2">G domain-containing protein</fullName>
    </recommendedName>
</protein>
<dbReference type="Proteomes" id="UP000263418">
    <property type="component" value="Chromosome 3"/>
</dbReference>
<keyword evidence="1" id="KW-1133">Transmembrane helix</keyword>
<dbReference type="Gene3D" id="3.40.50.300">
    <property type="entry name" value="P-loop containing nucleotide triphosphate hydrolases"/>
    <property type="match status" value="1"/>
</dbReference>
<reference evidence="3 4" key="1">
    <citation type="submission" date="2017-03" db="EMBL/GenBank/DDBJ databases">
        <title>Complete Genome Sequence of Vibrio vulnificus FORC_053.</title>
        <authorList>
            <consortium name="Food-borne Pathogen Omics Research Center"/>
            <person name="Chung H.Y."/>
            <person name="Na E.J."/>
            <person name="Song J.S."/>
            <person name="Kim H."/>
            <person name="Lee J.-H."/>
            <person name="Ryu S."/>
            <person name="Choi S.H."/>
        </authorList>
    </citation>
    <scope>NUCLEOTIDE SEQUENCE [LARGE SCALE GENOMIC DNA]</scope>
    <source>
        <strain evidence="3 4">FORC_053</strain>
    </source>
</reference>
<evidence type="ECO:0000256" key="1">
    <source>
        <dbReference type="SAM" id="Phobius"/>
    </source>
</evidence>
<feature type="transmembrane region" description="Helical" evidence="1">
    <location>
        <begin position="105"/>
        <end position="125"/>
    </location>
</feature>
<gene>
    <name evidence="3" type="ORF">FORC53_4936</name>
</gene>
<dbReference type="SUPFAM" id="SSF52540">
    <property type="entry name" value="P-loop containing nucleoside triphosphate hydrolases"/>
    <property type="match status" value="1"/>
</dbReference>
<proteinExistence type="predicted"/>
<dbReference type="AlphaFoldDB" id="A0AAN1PV15"/>
<dbReference type="InterPro" id="IPR027417">
    <property type="entry name" value="P-loop_NTPase"/>
</dbReference>
<feature type="domain" description="G" evidence="2">
    <location>
        <begin position="343"/>
        <end position="452"/>
    </location>
</feature>
<keyword evidence="1" id="KW-0812">Transmembrane</keyword>
<dbReference type="EMBL" id="CP019292">
    <property type="protein sequence ID" value="AXX63275.1"/>
    <property type="molecule type" value="Genomic_DNA"/>
</dbReference>
<organism evidence="3 4">
    <name type="scientific">Vibrio vulnificus</name>
    <dbReference type="NCBI Taxonomy" id="672"/>
    <lineage>
        <taxon>Bacteria</taxon>
        <taxon>Pseudomonadati</taxon>
        <taxon>Pseudomonadota</taxon>
        <taxon>Gammaproteobacteria</taxon>
        <taxon>Vibrionales</taxon>
        <taxon>Vibrionaceae</taxon>
        <taxon>Vibrio</taxon>
    </lineage>
</organism>
<dbReference type="Pfam" id="PF01926">
    <property type="entry name" value="MMR_HSR1"/>
    <property type="match status" value="1"/>
</dbReference>